<dbReference type="PROSITE" id="PS50887">
    <property type="entry name" value="GGDEF"/>
    <property type="match status" value="1"/>
</dbReference>
<feature type="transmembrane region" description="Helical" evidence="1">
    <location>
        <begin position="123"/>
        <end position="140"/>
    </location>
</feature>
<feature type="transmembrane region" description="Helical" evidence="1">
    <location>
        <begin position="59"/>
        <end position="80"/>
    </location>
</feature>
<name>A0A8J3WMA0_9ACTN</name>
<organism evidence="3 4">
    <name type="scientific">Planobispora siamensis</name>
    <dbReference type="NCBI Taxonomy" id="936338"/>
    <lineage>
        <taxon>Bacteria</taxon>
        <taxon>Bacillati</taxon>
        <taxon>Actinomycetota</taxon>
        <taxon>Actinomycetes</taxon>
        <taxon>Streptosporangiales</taxon>
        <taxon>Streptosporangiaceae</taxon>
        <taxon>Planobispora</taxon>
    </lineage>
</organism>
<dbReference type="AlphaFoldDB" id="A0A8J3WMA0"/>
<dbReference type="NCBIfam" id="TIGR00254">
    <property type="entry name" value="GGDEF"/>
    <property type="match status" value="1"/>
</dbReference>
<feature type="transmembrane region" description="Helical" evidence="1">
    <location>
        <begin position="257"/>
        <end position="277"/>
    </location>
</feature>
<dbReference type="InterPro" id="IPR043128">
    <property type="entry name" value="Rev_trsase/Diguanyl_cyclase"/>
</dbReference>
<gene>
    <name evidence="3" type="ORF">Psi01_32860</name>
</gene>
<dbReference type="GO" id="GO:0052621">
    <property type="term" value="F:diguanylate cyclase activity"/>
    <property type="evidence" value="ECO:0007669"/>
    <property type="project" value="TreeGrafter"/>
</dbReference>
<evidence type="ECO:0000259" key="2">
    <source>
        <dbReference type="PROSITE" id="PS50887"/>
    </source>
</evidence>
<feature type="domain" description="GGDEF" evidence="2">
    <location>
        <begin position="349"/>
        <end position="471"/>
    </location>
</feature>
<keyword evidence="1" id="KW-1133">Transmembrane helix</keyword>
<feature type="transmembrane region" description="Helical" evidence="1">
    <location>
        <begin position="95"/>
        <end position="111"/>
    </location>
</feature>
<dbReference type="EMBL" id="BOOJ01000029">
    <property type="protein sequence ID" value="GIH92656.1"/>
    <property type="molecule type" value="Genomic_DNA"/>
</dbReference>
<dbReference type="Gene3D" id="3.30.70.270">
    <property type="match status" value="1"/>
</dbReference>
<feature type="transmembrane region" description="Helical" evidence="1">
    <location>
        <begin position="190"/>
        <end position="212"/>
    </location>
</feature>
<dbReference type="SMART" id="SM00267">
    <property type="entry name" value="GGDEF"/>
    <property type="match status" value="1"/>
</dbReference>
<evidence type="ECO:0000313" key="3">
    <source>
        <dbReference type="EMBL" id="GIH92656.1"/>
    </source>
</evidence>
<dbReference type="InterPro" id="IPR050469">
    <property type="entry name" value="Diguanylate_Cyclase"/>
</dbReference>
<accession>A0A8J3WMA0</accession>
<dbReference type="GO" id="GO:1902201">
    <property type="term" value="P:negative regulation of bacterial-type flagellum-dependent cell motility"/>
    <property type="evidence" value="ECO:0007669"/>
    <property type="project" value="TreeGrafter"/>
</dbReference>
<dbReference type="InterPro" id="IPR029787">
    <property type="entry name" value="Nucleotide_cyclase"/>
</dbReference>
<feature type="transmembrane region" description="Helical" evidence="1">
    <location>
        <begin position="283"/>
        <end position="305"/>
    </location>
</feature>
<dbReference type="RefSeq" id="WP_204064870.1">
    <property type="nucleotide sequence ID" value="NZ_BOOJ01000029.1"/>
</dbReference>
<dbReference type="PANTHER" id="PTHR45138:SF9">
    <property type="entry name" value="DIGUANYLATE CYCLASE DGCM-RELATED"/>
    <property type="match status" value="1"/>
</dbReference>
<keyword evidence="4" id="KW-1185">Reference proteome</keyword>
<dbReference type="GO" id="GO:0043709">
    <property type="term" value="P:cell adhesion involved in single-species biofilm formation"/>
    <property type="evidence" value="ECO:0007669"/>
    <property type="project" value="TreeGrafter"/>
</dbReference>
<dbReference type="PANTHER" id="PTHR45138">
    <property type="entry name" value="REGULATORY COMPONENTS OF SENSORY TRANSDUCTION SYSTEM"/>
    <property type="match status" value="1"/>
</dbReference>
<dbReference type="FunFam" id="3.30.70.270:FF:000001">
    <property type="entry name" value="Diguanylate cyclase domain protein"/>
    <property type="match status" value="1"/>
</dbReference>
<dbReference type="Pfam" id="PF00990">
    <property type="entry name" value="GGDEF"/>
    <property type="match status" value="1"/>
</dbReference>
<feature type="transmembrane region" description="Helical" evidence="1">
    <location>
        <begin position="32"/>
        <end position="50"/>
    </location>
</feature>
<keyword evidence="1" id="KW-0812">Transmembrane</keyword>
<comment type="caution">
    <text evidence="3">The sequence shown here is derived from an EMBL/GenBank/DDBJ whole genome shotgun (WGS) entry which is preliminary data.</text>
</comment>
<reference evidence="3 4" key="1">
    <citation type="submission" date="2021-01" db="EMBL/GenBank/DDBJ databases">
        <title>Whole genome shotgun sequence of Planobispora siamensis NBRC 107568.</title>
        <authorList>
            <person name="Komaki H."/>
            <person name="Tamura T."/>
        </authorList>
    </citation>
    <scope>NUCLEOTIDE SEQUENCE [LARGE SCALE GENOMIC DNA]</scope>
    <source>
        <strain evidence="3 4">NBRC 107568</strain>
    </source>
</reference>
<protein>
    <recommendedName>
        <fullName evidence="2">GGDEF domain-containing protein</fullName>
    </recommendedName>
</protein>
<feature type="transmembrane region" description="Helical" evidence="1">
    <location>
        <begin position="7"/>
        <end position="26"/>
    </location>
</feature>
<dbReference type="CDD" id="cd01949">
    <property type="entry name" value="GGDEF"/>
    <property type="match status" value="1"/>
</dbReference>
<proteinExistence type="predicted"/>
<dbReference type="InterPro" id="IPR000160">
    <property type="entry name" value="GGDEF_dom"/>
</dbReference>
<dbReference type="SUPFAM" id="SSF55073">
    <property type="entry name" value="Nucleotide cyclase"/>
    <property type="match status" value="1"/>
</dbReference>
<dbReference type="GO" id="GO:0005886">
    <property type="term" value="C:plasma membrane"/>
    <property type="evidence" value="ECO:0007669"/>
    <property type="project" value="TreeGrafter"/>
</dbReference>
<sequence>MDSSRVWRAYLLGGIVVVAIYLAMPYGVARDLVYVAIGMSSATAASVAAARSRGGVRMLWALMAGGQLAAAVGDAMWAYYEHVAKIDPFPSPADAFYLLQYPLVAGALLMLARHHRSPENREALLDSAILTVGLVLPYWVLVISPSLGGYESPLEQLITLGYPFSDVLLLAGLVLVLATSRARSAAGRMVIAAMILVMAGDVIFVLVGDTIIHGMPISLTPFLLSYVVWGAAALHPSARDLLRPTSDTPPAFTTGRLLTLTAVVLLAPGTLIVQLAFGFELSAWPVAIASAVLFVLVVARMAVMLRRLQHQARRLDEIARTDMLTGLPNRRTLDAQLVRDYERATREDIPLTLAMLDLDHFKRFNDTHGHQGGDQLLAGAATAWSLVLSSTDMLARYGGEEFVLLMPGRDLEAAEHLLEALRLVTPHEQTFSAGLALWDGRETPLRLLRRADTALYAAKTAGRDRVVLAAPPSETEGPFLEPSAFAGG</sequence>
<dbReference type="Proteomes" id="UP000619788">
    <property type="component" value="Unassembled WGS sequence"/>
</dbReference>
<feature type="transmembrane region" description="Helical" evidence="1">
    <location>
        <begin position="218"/>
        <end position="236"/>
    </location>
</feature>
<feature type="transmembrane region" description="Helical" evidence="1">
    <location>
        <begin position="160"/>
        <end position="178"/>
    </location>
</feature>
<evidence type="ECO:0000256" key="1">
    <source>
        <dbReference type="SAM" id="Phobius"/>
    </source>
</evidence>
<keyword evidence="1" id="KW-0472">Membrane</keyword>
<evidence type="ECO:0000313" key="4">
    <source>
        <dbReference type="Proteomes" id="UP000619788"/>
    </source>
</evidence>